<dbReference type="PANTHER" id="PTHR10353:SF122">
    <property type="entry name" value="6-PHOSPHO-BETA-GLUCOSIDASE ASCB-RELATED"/>
    <property type="match status" value="1"/>
</dbReference>
<dbReference type="Gene3D" id="3.20.20.80">
    <property type="entry name" value="Glycosidases"/>
    <property type="match status" value="1"/>
</dbReference>
<keyword evidence="6" id="KW-1185">Reference proteome</keyword>
<dbReference type="PATRIC" id="fig|742742.3.peg.759"/>
<dbReference type="PRINTS" id="PR00131">
    <property type="entry name" value="GLHYDRLASE1"/>
</dbReference>
<keyword evidence="2" id="KW-0378">Hydrolase</keyword>
<dbReference type="HOGENOM" id="CLU_001859_0_2_11"/>
<dbReference type="STRING" id="742742.HMPREF9452_00785"/>
<dbReference type="AlphaFoldDB" id="G1WH64"/>
<dbReference type="SUPFAM" id="SSF51445">
    <property type="entry name" value="(Trans)glycosidases"/>
    <property type="match status" value="1"/>
</dbReference>
<dbReference type="GO" id="GO:0005829">
    <property type="term" value="C:cytosol"/>
    <property type="evidence" value="ECO:0007669"/>
    <property type="project" value="TreeGrafter"/>
</dbReference>
<comment type="caution">
    <text evidence="5">The sequence shown here is derived from an EMBL/GenBank/DDBJ whole genome shotgun (WGS) entry which is preliminary data.</text>
</comment>
<dbReference type="GO" id="GO:0008422">
    <property type="term" value="F:beta-glucosidase activity"/>
    <property type="evidence" value="ECO:0007669"/>
    <property type="project" value="TreeGrafter"/>
</dbReference>
<evidence type="ECO:0000313" key="6">
    <source>
        <dbReference type="Proteomes" id="UP000004830"/>
    </source>
</evidence>
<reference evidence="5 6" key="1">
    <citation type="submission" date="2011-06" db="EMBL/GenBank/DDBJ databases">
        <title>The Genome Sequence of Collinsella tanakaei YIT 12063.</title>
        <authorList>
            <consortium name="The Broad Institute Genome Sequencing Platform"/>
            <person name="Earl A."/>
            <person name="Ward D."/>
            <person name="Feldgarden M."/>
            <person name="Gevers D."/>
            <person name="Morotomi M."/>
            <person name="Young S.K."/>
            <person name="Zeng Q."/>
            <person name="Gargeya S."/>
            <person name="Fitzgerald M."/>
            <person name="Haas B."/>
            <person name="Abouelleil A."/>
            <person name="Alvarado L."/>
            <person name="Arachchi H.M."/>
            <person name="Berlin A."/>
            <person name="Brown A."/>
            <person name="Chapman S.B."/>
            <person name="Chen Z."/>
            <person name="Dunbar C."/>
            <person name="Freedman E."/>
            <person name="Gearin G."/>
            <person name="Gellesch M."/>
            <person name="Goldberg J."/>
            <person name="Griggs A."/>
            <person name="Gujja S."/>
            <person name="Heiman D."/>
            <person name="Howarth C."/>
            <person name="Larson L."/>
            <person name="Lui A."/>
            <person name="MacDonald P.J.P."/>
            <person name="Mehta T."/>
            <person name="Montmayeur A."/>
            <person name="Murphy C."/>
            <person name="Neiman D."/>
            <person name="Pearson M."/>
            <person name="Priest M."/>
            <person name="Roberts A."/>
            <person name="Saif S."/>
            <person name="Shea T."/>
            <person name="Shenoy N."/>
            <person name="Sisk P."/>
            <person name="Stolte C."/>
            <person name="Sykes S."/>
            <person name="Wortman J."/>
            <person name="Nusbaum C."/>
            <person name="Birren B."/>
        </authorList>
    </citation>
    <scope>NUCLEOTIDE SEQUENCE [LARGE SCALE GENOMIC DNA]</scope>
    <source>
        <strain evidence="5 6">YIT 12063</strain>
    </source>
</reference>
<evidence type="ECO:0000256" key="3">
    <source>
        <dbReference type="ARBA" id="ARBA00023295"/>
    </source>
</evidence>
<evidence type="ECO:0008006" key="7">
    <source>
        <dbReference type="Google" id="ProtNLM"/>
    </source>
</evidence>
<protein>
    <recommendedName>
        <fullName evidence="7">6-phospho-beta-glucosidase</fullName>
    </recommendedName>
</protein>
<dbReference type="eggNOG" id="COG2723">
    <property type="taxonomic scope" value="Bacteria"/>
</dbReference>
<dbReference type="Pfam" id="PF00232">
    <property type="entry name" value="Glyco_hydro_1"/>
    <property type="match status" value="1"/>
</dbReference>
<accession>G1WH64</accession>
<proteinExistence type="inferred from homology"/>
<dbReference type="GO" id="GO:0016052">
    <property type="term" value="P:carbohydrate catabolic process"/>
    <property type="evidence" value="ECO:0007669"/>
    <property type="project" value="TreeGrafter"/>
</dbReference>
<keyword evidence="3" id="KW-0326">Glycosidase</keyword>
<dbReference type="PANTHER" id="PTHR10353">
    <property type="entry name" value="GLYCOSYL HYDROLASE"/>
    <property type="match status" value="1"/>
</dbReference>
<sequence>MMGRSMKLNDVAEVPPRGGFPEDFLWGVAMSAKQAEGAATEDGRGLTVADLQDYNPQDTMKVKGDFTRDQILERLEHPEHYWFPKKQGIDFRHTYREDLALLAELGIKAFRTSICWSRVFPNGDDEKPSDEGIAFYEDLFSEVRRLGLEPIVTIYHDDMPVSLALRFNGFLSRHVVDAYVWYATLMMDRLRMLVRYWIPVNQINLTRVGLSSLGIVRDTVDNLEAAKFQAVHNKFVACARVAEAGRTICPDFKFGSMLADFYQAPATCCPADMVLSTEKNQMTMFFFSDVQFRGEYPGYALRYFEDNGIEIQVEPGDLEVIADNTMDYLALSYYNSNVVSADKNSMAIGDYTLNPYLKANPWGWTVNPDGLYDCLTHYWDRWRKPILIAENGFGQVEQLDANDTVEDDYRVDYIREHLKALRKAIAHGVKVFSYCAWSPLDMVSSGTSEMRKRYGFVYVDLDDMGGGTGERYKKKSFDWYRRVCASNGEEGL</sequence>
<evidence type="ECO:0000256" key="1">
    <source>
        <dbReference type="ARBA" id="ARBA00010838"/>
    </source>
</evidence>
<evidence type="ECO:0000256" key="2">
    <source>
        <dbReference type="ARBA" id="ARBA00022801"/>
    </source>
</evidence>
<dbReference type="InterPro" id="IPR001360">
    <property type="entry name" value="Glyco_hydro_1"/>
</dbReference>
<evidence type="ECO:0000313" key="5">
    <source>
        <dbReference type="EMBL" id="EGX67083.1"/>
    </source>
</evidence>
<organism evidence="5 6">
    <name type="scientific">Collinsella tanakaei YIT 12063</name>
    <dbReference type="NCBI Taxonomy" id="742742"/>
    <lineage>
        <taxon>Bacteria</taxon>
        <taxon>Bacillati</taxon>
        <taxon>Actinomycetota</taxon>
        <taxon>Coriobacteriia</taxon>
        <taxon>Coriobacteriales</taxon>
        <taxon>Coriobacteriaceae</taxon>
        <taxon>Collinsella</taxon>
    </lineage>
</organism>
<dbReference type="InterPro" id="IPR017853">
    <property type="entry name" value="GH"/>
</dbReference>
<dbReference type="FunFam" id="3.20.20.80:FF:000004">
    <property type="entry name" value="Beta-glucosidase 6-phospho-beta-glucosidase"/>
    <property type="match status" value="1"/>
</dbReference>
<dbReference type="EMBL" id="ADLS01000009">
    <property type="protein sequence ID" value="EGX67083.1"/>
    <property type="molecule type" value="Genomic_DNA"/>
</dbReference>
<name>G1WH64_9ACTN</name>
<evidence type="ECO:0000256" key="4">
    <source>
        <dbReference type="RuleBase" id="RU003690"/>
    </source>
</evidence>
<comment type="similarity">
    <text evidence="1 4">Belongs to the glycosyl hydrolase 1 family.</text>
</comment>
<gene>
    <name evidence="5" type="ORF">HMPREF9452_00785</name>
</gene>
<dbReference type="Proteomes" id="UP000004830">
    <property type="component" value="Unassembled WGS sequence"/>
</dbReference>